<dbReference type="Gene3D" id="3.90.180.10">
    <property type="entry name" value="Medium-chain alcohol dehydrogenases, catalytic domain"/>
    <property type="match status" value="1"/>
</dbReference>
<dbReference type="SUPFAM" id="SSF50129">
    <property type="entry name" value="GroES-like"/>
    <property type="match status" value="1"/>
</dbReference>
<evidence type="ECO:0000256" key="3">
    <source>
        <dbReference type="ARBA" id="ARBA00022723"/>
    </source>
</evidence>
<dbReference type="AlphaFoldDB" id="Q0CKL9"/>
<dbReference type="CDD" id="cd08278">
    <property type="entry name" value="benzyl_alcohol_DH"/>
    <property type="match status" value="1"/>
</dbReference>
<dbReference type="InterPro" id="IPR036291">
    <property type="entry name" value="NAD(P)-bd_dom_sf"/>
</dbReference>
<reference evidence="8" key="1">
    <citation type="submission" date="2005-09" db="EMBL/GenBank/DDBJ databases">
        <title>Annotation of the Aspergillus terreus NIH2624 genome.</title>
        <authorList>
            <person name="Birren B.W."/>
            <person name="Lander E.S."/>
            <person name="Galagan J.E."/>
            <person name="Nusbaum C."/>
            <person name="Devon K."/>
            <person name="Henn M."/>
            <person name="Ma L.-J."/>
            <person name="Jaffe D.B."/>
            <person name="Butler J."/>
            <person name="Alvarez P."/>
            <person name="Gnerre S."/>
            <person name="Grabherr M."/>
            <person name="Kleber M."/>
            <person name="Mauceli E.W."/>
            <person name="Brockman W."/>
            <person name="Rounsley S."/>
            <person name="Young S.K."/>
            <person name="LaButti K."/>
            <person name="Pushparaj V."/>
            <person name="DeCaprio D."/>
            <person name="Crawford M."/>
            <person name="Koehrsen M."/>
            <person name="Engels R."/>
            <person name="Montgomery P."/>
            <person name="Pearson M."/>
            <person name="Howarth C."/>
            <person name="Larson L."/>
            <person name="Luoma S."/>
            <person name="White J."/>
            <person name="Alvarado L."/>
            <person name="Kodira C.D."/>
            <person name="Zeng Q."/>
            <person name="Oleary S."/>
            <person name="Yandava C."/>
            <person name="Denning D.W."/>
            <person name="Nierman W.C."/>
            <person name="Milne T."/>
            <person name="Madden K."/>
        </authorList>
    </citation>
    <scope>NUCLEOTIDE SEQUENCE [LARGE SCALE GENOMIC DNA]</scope>
    <source>
        <strain evidence="8">NIH 2624 / FGSC A1156</strain>
    </source>
</reference>
<proteinExistence type="inferred from homology"/>
<dbReference type="GO" id="GO:0046872">
    <property type="term" value="F:metal ion binding"/>
    <property type="evidence" value="ECO:0007669"/>
    <property type="project" value="UniProtKB-KW"/>
</dbReference>
<dbReference type="Proteomes" id="UP000007963">
    <property type="component" value="Unassembled WGS sequence"/>
</dbReference>
<dbReference type="InterPro" id="IPR013154">
    <property type="entry name" value="ADH-like_N"/>
</dbReference>
<dbReference type="STRING" id="341663.Q0CKL9"/>
<dbReference type="SMART" id="SM00829">
    <property type="entry name" value="PKS_ER"/>
    <property type="match status" value="1"/>
</dbReference>
<dbReference type="OMA" id="DMQSGET"/>
<evidence type="ECO:0000256" key="5">
    <source>
        <dbReference type="ARBA" id="ARBA00023002"/>
    </source>
</evidence>
<organism evidence="7 8">
    <name type="scientific">Aspergillus terreus (strain NIH 2624 / FGSC A1156)</name>
    <dbReference type="NCBI Taxonomy" id="341663"/>
    <lineage>
        <taxon>Eukaryota</taxon>
        <taxon>Fungi</taxon>
        <taxon>Dikarya</taxon>
        <taxon>Ascomycota</taxon>
        <taxon>Pezizomycotina</taxon>
        <taxon>Eurotiomycetes</taxon>
        <taxon>Eurotiomycetidae</taxon>
        <taxon>Eurotiales</taxon>
        <taxon>Aspergillaceae</taxon>
        <taxon>Aspergillus</taxon>
        <taxon>Aspergillus subgen. Circumdati</taxon>
    </lineage>
</organism>
<dbReference type="SUPFAM" id="SSF51735">
    <property type="entry name" value="NAD(P)-binding Rossmann-fold domains"/>
    <property type="match status" value="1"/>
</dbReference>
<dbReference type="Gene3D" id="3.40.50.720">
    <property type="entry name" value="NAD(P)-binding Rossmann-like Domain"/>
    <property type="match status" value="1"/>
</dbReference>
<dbReference type="InterPro" id="IPR011032">
    <property type="entry name" value="GroES-like_sf"/>
</dbReference>
<dbReference type="Pfam" id="PF08240">
    <property type="entry name" value="ADH_N"/>
    <property type="match status" value="1"/>
</dbReference>
<evidence type="ECO:0000256" key="4">
    <source>
        <dbReference type="ARBA" id="ARBA00022833"/>
    </source>
</evidence>
<dbReference type="GO" id="GO:0016491">
    <property type="term" value="F:oxidoreductase activity"/>
    <property type="evidence" value="ECO:0007669"/>
    <property type="project" value="UniProtKB-KW"/>
</dbReference>
<dbReference type="PANTHER" id="PTHR43350">
    <property type="entry name" value="NAD-DEPENDENT ALCOHOL DEHYDROGENASE"/>
    <property type="match status" value="1"/>
</dbReference>
<keyword evidence="5" id="KW-0560">Oxidoreductase</keyword>
<gene>
    <name evidence="7" type="ORF">ATEG_05765</name>
</gene>
<dbReference type="EMBL" id="CH476601">
    <property type="protein sequence ID" value="EAU33526.1"/>
    <property type="molecule type" value="Genomic_DNA"/>
</dbReference>
<sequence length="387" mass="41141">MAPTTPTPKRGIVSYGSYKTGGWKLQDITLRPVQEKELVVEIVASGICQTDLHFAGAESGPGIHYPRIMGHEGAGYVREVGPGTTAAQVGDPVILSFSACNDCEPCARGHPAHCFHFDAINFDVSWDDTRVFTTPGDQTPEAIYGKFFGQSSFSNCSIVREDSVVNVRGLVESRAELQLLSPLGCGIQTGSGAILRAGQAGADDRVAVLGLGGVGLSAVMGARIAGCRQIIGVDRHASRLELARQLGATHVVRVDPADDIGAVSEAVLAMTGGLGTNITLDTTGVPPLIAQGARMTACKGKVMQVGTAPPTATLEVPIHEFMVTGKQFMGVVEGDVKPKEYVPQMVSWVRQGLLPLEKIVKFYQAEEFERAIKDMQSGETIKPVILW</sequence>
<feature type="domain" description="Enoyl reductase (ER)" evidence="6">
    <location>
        <begin position="16"/>
        <end position="385"/>
    </location>
</feature>
<comment type="cofactor">
    <cofactor evidence="1">
        <name>Zn(2+)</name>
        <dbReference type="ChEBI" id="CHEBI:29105"/>
    </cofactor>
</comment>
<dbReference type="GeneID" id="4321565"/>
<evidence type="ECO:0000313" key="8">
    <source>
        <dbReference type="Proteomes" id="UP000007963"/>
    </source>
</evidence>
<evidence type="ECO:0000313" key="7">
    <source>
        <dbReference type="EMBL" id="EAU33526.1"/>
    </source>
</evidence>
<accession>Q0CKL9</accession>
<dbReference type="RefSeq" id="XP_001214943.1">
    <property type="nucleotide sequence ID" value="XM_001214943.1"/>
</dbReference>
<comment type="similarity">
    <text evidence="2">Belongs to the zinc-containing alcohol dehydrogenase family.</text>
</comment>
<dbReference type="InterPro" id="IPR013149">
    <property type="entry name" value="ADH-like_C"/>
</dbReference>
<protein>
    <recommendedName>
        <fullName evidence="6">Enoyl reductase (ER) domain-containing protein</fullName>
    </recommendedName>
</protein>
<name>Q0CKL9_ASPTN</name>
<keyword evidence="4" id="KW-0862">Zinc</keyword>
<evidence type="ECO:0000256" key="1">
    <source>
        <dbReference type="ARBA" id="ARBA00001947"/>
    </source>
</evidence>
<evidence type="ECO:0000256" key="2">
    <source>
        <dbReference type="ARBA" id="ARBA00008072"/>
    </source>
</evidence>
<dbReference type="HOGENOM" id="CLU_026673_14_1_1"/>
<dbReference type="PANTHER" id="PTHR43350:SF2">
    <property type="entry name" value="GROES-LIKE ZINC-BINDING ALCOHOL DEHYDROGENASE FAMILY PROTEIN"/>
    <property type="match status" value="1"/>
</dbReference>
<dbReference type="eggNOG" id="KOG0022">
    <property type="taxonomic scope" value="Eukaryota"/>
</dbReference>
<keyword evidence="3" id="KW-0479">Metal-binding</keyword>
<dbReference type="OrthoDB" id="1560166at2759"/>
<dbReference type="Pfam" id="PF00107">
    <property type="entry name" value="ADH_zinc_N"/>
    <property type="match status" value="1"/>
</dbReference>
<dbReference type="InterPro" id="IPR020843">
    <property type="entry name" value="ER"/>
</dbReference>
<evidence type="ECO:0000259" key="6">
    <source>
        <dbReference type="SMART" id="SM00829"/>
    </source>
</evidence>
<dbReference type="VEuPathDB" id="FungiDB:ATEG_05765"/>